<dbReference type="RefSeq" id="WP_344858714.1">
    <property type="nucleotide sequence ID" value="NZ_BAAAZN010000004.1"/>
</dbReference>
<keyword evidence="2" id="KW-0732">Signal</keyword>
<evidence type="ECO:0000256" key="2">
    <source>
        <dbReference type="SAM" id="SignalP"/>
    </source>
</evidence>
<evidence type="ECO:0000256" key="1">
    <source>
        <dbReference type="ARBA" id="ARBA00022801"/>
    </source>
</evidence>
<dbReference type="Gene3D" id="2.40.260.10">
    <property type="entry name" value="Sortase"/>
    <property type="match status" value="1"/>
</dbReference>
<feature type="signal peptide" evidence="2">
    <location>
        <begin position="1"/>
        <end position="21"/>
    </location>
</feature>
<gene>
    <name evidence="3" type="ORF">GCM10022222_24220</name>
</gene>
<dbReference type="Proteomes" id="UP001500689">
    <property type="component" value="Unassembled WGS sequence"/>
</dbReference>
<dbReference type="InterPro" id="IPR042001">
    <property type="entry name" value="Sortase_F"/>
</dbReference>
<comment type="caution">
    <text evidence="3">The sequence shown here is derived from an EMBL/GenBank/DDBJ whole genome shotgun (WGS) entry which is preliminary data.</text>
</comment>
<protein>
    <recommendedName>
        <fullName evidence="5">Sortase family protein</fullName>
    </recommendedName>
</protein>
<dbReference type="SUPFAM" id="SSF63817">
    <property type="entry name" value="Sortase"/>
    <property type="match status" value="1"/>
</dbReference>
<organism evidence="3 4">
    <name type="scientific">Amycolatopsis ultiminotia</name>
    <dbReference type="NCBI Taxonomy" id="543629"/>
    <lineage>
        <taxon>Bacteria</taxon>
        <taxon>Bacillati</taxon>
        <taxon>Actinomycetota</taxon>
        <taxon>Actinomycetes</taxon>
        <taxon>Pseudonocardiales</taxon>
        <taxon>Pseudonocardiaceae</taxon>
        <taxon>Amycolatopsis</taxon>
    </lineage>
</organism>
<dbReference type="PROSITE" id="PS51257">
    <property type="entry name" value="PROKAR_LIPOPROTEIN"/>
    <property type="match status" value="1"/>
</dbReference>
<keyword evidence="1" id="KW-0378">Hydrolase</keyword>
<dbReference type="InterPro" id="IPR005754">
    <property type="entry name" value="Sortase"/>
</dbReference>
<dbReference type="NCBIfam" id="NF033748">
    <property type="entry name" value="class_F_sortase"/>
    <property type="match status" value="1"/>
</dbReference>
<keyword evidence="4" id="KW-1185">Reference proteome</keyword>
<evidence type="ECO:0000313" key="3">
    <source>
        <dbReference type="EMBL" id="GAA3539771.1"/>
    </source>
</evidence>
<proteinExistence type="predicted"/>
<name>A0ABP6VU42_9PSEU</name>
<sequence>MIRRTLVAAVCAVAVVAAGCAAEPAPSAPSAPSSAASSGRVLALPKSTPVSLDIPKIGAHSSLVPLGLNADKTVQVPPVRTPLQAGWYEYGPTPGEIGPAVVLGHVDGNKQKGIFYRLKELRPGDDVTISRQDGRTAHFVVTKTDQVSKDVFPSDAVYGDTDDAELRLITCGGAFDRSARSYVDNILVYAKLIADRIG</sequence>
<dbReference type="CDD" id="cd05829">
    <property type="entry name" value="Sortase_F"/>
    <property type="match status" value="1"/>
</dbReference>
<dbReference type="Pfam" id="PF04203">
    <property type="entry name" value="Sortase"/>
    <property type="match status" value="1"/>
</dbReference>
<feature type="chain" id="PRO_5046727662" description="Sortase family protein" evidence="2">
    <location>
        <begin position="22"/>
        <end position="198"/>
    </location>
</feature>
<dbReference type="EMBL" id="BAAAZN010000004">
    <property type="protein sequence ID" value="GAA3539771.1"/>
    <property type="molecule type" value="Genomic_DNA"/>
</dbReference>
<evidence type="ECO:0000313" key="4">
    <source>
        <dbReference type="Proteomes" id="UP001500689"/>
    </source>
</evidence>
<reference evidence="4" key="1">
    <citation type="journal article" date="2019" name="Int. J. Syst. Evol. Microbiol.">
        <title>The Global Catalogue of Microorganisms (GCM) 10K type strain sequencing project: providing services to taxonomists for standard genome sequencing and annotation.</title>
        <authorList>
            <consortium name="The Broad Institute Genomics Platform"/>
            <consortium name="The Broad Institute Genome Sequencing Center for Infectious Disease"/>
            <person name="Wu L."/>
            <person name="Ma J."/>
        </authorList>
    </citation>
    <scope>NUCLEOTIDE SEQUENCE [LARGE SCALE GENOMIC DNA]</scope>
    <source>
        <strain evidence="4">JCM 16898</strain>
    </source>
</reference>
<evidence type="ECO:0008006" key="5">
    <source>
        <dbReference type="Google" id="ProtNLM"/>
    </source>
</evidence>
<accession>A0ABP6VU42</accession>
<dbReference type="InterPro" id="IPR023365">
    <property type="entry name" value="Sortase_dom-sf"/>
</dbReference>